<dbReference type="InParanoid" id="C0NCJ8"/>
<gene>
    <name evidence="1" type="ORF">HCBG_00844</name>
</gene>
<evidence type="ECO:0000313" key="1">
    <source>
        <dbReference type="EMBL" id="EEH11389.1"/>
    </source>
</evidence>
<reference evidence="1" key="1">
    <citation type="submission" date="2009-02" db="EMBL/GenBank/DDBJ databases">
        <title>The Genome Sequence of Ajellomyces capsulatus strain G186AR.</title>
        <authorList>
            <consortium name="The Broad Institute Genome Sequencing Platform"/>
            <person name="Champion M."/>
            <person name="Cuomo C."/>
            <person name="Ma L.-J."/>
            <person name="Henn M.R."/>
            <person name="Sil A."/>
            <person name="Goldman B."/>
            <person name="Young S.K."/>
            <person name="Kodira C.D."/>
            <person name="Zeng Q."/>
            <person name="Koehrsen M."/>
            <person name="Alvarado L."/>
            <person name="Berlin A."/>
            <person name="Borenstein D."/>
            <person name="Chen Z."/>
            <person name="Engels R."/>
            <person name="Freedman E."/>
            <person name="Gellesch M."/>
            <person name="Goldberg J."/>
            <person name="Griggs A."/>
            <person name="Gujja S."/>
            <person name="Heiman D."/>
            <person name="Hepburn T."/>
            <person name="Howarth C."/>
            <person name="Jen D."/>
            <person name="Larson L."/>
            <person name="Lewis B."/>
            <person name="Mehta T."/>
            <person name="Park D."/>
            <person name="Pearson M."/>
            <person name="Roberts A."/>
            <person name="Saif S."/>
            <person name="Shea T."/>
            <person name="Shenoy N."/>
            <person name="Sisk P."/>
            <person name="Stolte C."/>
            <person name="Sykes S."/>
            <person name="Walk T."/>
            <person name="White J."/>
            <person name="Yandava C."/>
            <person name="Klein B."/>
            <person name="McEwen J.G."/>
            <person name="Puccia R."/>
            <person name="Goldman G.H."/>
            <person name="Felipe M.S."/>
            <person name="Nino-Vega G."/>
            <person name="San-Blas G."/>
            <person name="Taylor J."/>
            <person name="Mendoza L."/>
            <person name="Galagan J."/>
            <person name="Nusbaum C."/>
            <person name="Birren B."/>
        </authorList>
    </citation>
    <scope>NUCLEOTIDE SEQUENCE</scope>
    <source>
        <strain evidence="1">G186AR</strain>
    </source>
</reference>
<organism evidence="1 2">
    <name type="scientific">Ajellomyces capsulatus (strain G186AR / H82 / ATCC MYA-2454 / RMSCC 2432)</name>
    <name type="common">Darling's disease fungus</name>
    <name type="synonym">Histoplasma capsulatum</name>
    <dbReference type="NCBI Taxonomy" id="447093"/>
    <lineage>
        <taxon>Eukaryota</taxon>
        <taxon>Fungi</taxon>
        <taxon>Dikarya</taxon>
        <taxon>Ascomycota</taxon>
        <taxon>Pezizomycotina</taxon>
        <taxon>Eurotiomycetes</taxon>
        <taxon>Eurotiomycetidae</taxon>
        <taxon>Onygenales</taxon>
        <taxon>Ajellomycetaceae</taxon>
        <taxon>Histoplasma</taxon>
    </lineage>
</organism>
<protein>
    <submittedName>
        <fullName evidence="1">Uncharacterized protein</fullName>
    </submittedName>
</protein>
<dbReference type="EMBL" id="GG663363">
    <property type="protein sequence ID" value="EEH11389.1"/>
    <property type="molecule type" value="Genomic_DNA"/>
</dbReference>
<dbReference type="HOGENOM" id="CLU_2170313_0_0_1"/>
<evidence type="ECO:0000313" key="2">
    <source>
        <dbReference type="Proteomes" id="UP000001631"/>
    </source>
</evidence>
<dbReference type="RefSeq" id="XP_045291869.1">
    <property type="nucleotide sequence ID" value="XM_045427894.1"/>
</dbReference>
<dbReference type="Proteomes" id="UP000001631">
    <property type="component" value="Unassembled WGS sequence"/>
</dbReference>
<sequence>MKPGTALPPEGAKKHFVPAPAADTTLAWGQRNPKLPVRCECLRHTPLEPWSSKATNISFWLVAPKSISLQSSKPFAMIAVVVLPQPGNKFSLHSPSLVLGERALESSISP</sequence>
<dbReference type="AlphaFoldDB" id="C0NCJ8"/>
<proteinExistence type="predicted"/>
<keyword evidence="2" id="KW-1185">Reference proteome</keyword>
<dbReference type="GeneID" id="69033861"/>
<name>C0NCJ8_AJECG</name>
<accession>C0NCJ8</accession>